<evidence type="ECO:0000313" key="7">
    <source>
        <dbReference type="Proteomes" id="UP001201262"/>
    </source>
</evidence>
<name>A0AAD4L1S4_9EURO</name>
<dbReference type="InterPro" id="IPR008251">
    <property type="entry name" value="Chromo_shadow_dom"/>
</dbReference>
<evidence type="ECO:0000256" key="2">
    <source>
        <dbReference type="ARBA" id="ARBA00011353"/>
    </source>
</evidence>
<dbReference type="RefSeq" id="XP_046077657.1">
    <property type="nucleotide sequence ID" value="XM_046222461.1"/>
</dbReference>
<dbReference type="Gene3D" id="2.40.50.40">
    <property type="match status" value="2"/>
</dbReference>
<dbReference type="Pfam" id="PF01393">
    <property type="entry name" value="Chromo_shadow"/>
    <property type="match status" value="1"/>
</dbReference>
<keyword evidence="3" id="KW-0539">Nucleus</keyword>
<dbReference type="GeneID" id="70252748"/>
<reference evidence="6" key="1">
    <citation type="submission" date="2021-12" db="EMBL/GenBank/DDBJ databases">
        <title>Convergent genome expansion in fungi linked to evolution of root-endophyte symbiosis.</title>
        <authorList>
            <consortium name="DOE Joint Genome Institute"/>
            <person name="Ke Y.-H."/>
            <person name="Bonito G."/>
            <person name="Liao H.-L."/>
            <person name="Looney B."/>
            <person name="Rojas-Flechas A."/>
            <person name="Nash J."/>
            <person name="Hameed K."/>
            <person name="Schadt C."/>
            <person name="Martin F."/>
            <person name="Crous P.W."/>
            <person name="Miettinen O."/>
            <person name="Magnuson J.K."/>
            <person name="Labbe J."/>
            <person name="Jacobson D."/>
            <person name="Doktycz M.J."/>
            <person name="Veneault-Fourrey C."/>
            <person name="Kuo A."/>
            <person name="Mondo S."/>
            <person name="Calhoun S."/>
            <person name="Riley R."/>
            <person name="Ohm R."/>
            <person name="LaButti K."/>
            <person name="Andreopoulos B."/>
            <person name="Pangilinan J."/>
            <person name="Nolan M."/>
            <person name="Tritt A."/>
            <person name="Clum A."/>
            <person name="Lipzen A."/>
            <person name="Daum C."/>
            <person name="Barry K."/>
            <person name="Grigoriev I.V."/>
            <person name="Vilgalys R."/>
        </authorList>
    </citation>
    <scope>NUCLEOTIDE SEQUENCE</scope>
    <source>
        <strain evidence="6">PMI_201</strain>
    </source>
</reference>
<dbReference type="EMBL" id="JAJTJA010000001">
    <property type="protein sequence ID" value="KAH8705036.1"/>
    <property type="molecule type" value="Genomic_DNA"/>
</dbReference>
<protein>
    <recommendedName>
        <fullName evidence="5">Chromo domain-containing protein</fullName>
    </recommendedName>
</protein>
<dbReference type="InterPro" id="IPR023780">
    <property type="entry name" value="Chromo_domain"/>
</dbReference>
<dbReference type="SMART" id="SM00298">
    <property type="entry name" value="CHROMO"/>
    <property type="match status" value="1"/>
</dbReference>
<gene>
    <name evidence="6" type="ORF">BGW36DRAFT_5972</name>
</gene>
<dbReference type="CDD" id="cd00024">
    <property type="entry name" value="CD_CSD"/>
    <property type="match status" value="1"/>
</dbReference>
<dbReference type="Pfam" id="PF00385">
    <property type="entry name" value="Chromo"/>
    <property type="match status" value="1"/>
</dbReference>
<organism evidence="6 7">
    <name type="scientific">Talaromyces proteolyticus</name>
    <dbReference type="NCBI Taxonomy" id="1131652"/>
    <lineage>
        <taxon>Eukaryota</taxon>
        <taxon>Fungi</taxon>
        <taxon>Dikarya</taxon>
        <taxon>Ascomycota</taxon>
        <taxon>Pezizomycotina</taxon>
        <taxon>Eurotiomycetes</taxon>
        <taxon>Eurotiomycetidae</taxon>
        <taxon>Eurotiales</taxon>
        <taxon>Trichocomaceae</taxon>
        <taxon>Talaromyces</taxon>
        <taxon>Talaromyces sect. Bacilispori</taxon>
    </lineage>
</organism>
<feature type="domain" description="Chromo" evidence="5">
    <location>
        <begin position="39"/>
        <end position="101"/>
    </location>
</feature>
<proteinExistence type="predicted"/>
<dbReference type="GO" id="GO:0006338">
    <property type="term" value="P:chromatin remodeling"/>
    <property type="evidence" value="ECO:0007669"/>
    <property type="project" value="UniProtKB-ARBA"/>
</dbReference>
<evidence type="ECO:0000256" key="4">
    <source>
        <dbReference type="SAM" id="MobiDB-lite"/>
    </source>
</evidence>
<dbReference type="InterPro" id="IPR051219">
    <property type="entry name" value="Heterochromatin_chromo-domain"/>
</dbReference>
<dbReference type="InterPro" id="IPR000953">
    <property type="entry name" value="Chromo/chromo_shadow_dom"/>
</dbReference>
<evidence type="ECO:0000313" key="6">
    <source>
        <dbReference type="EMBL" id="KAH8705036.1"/>
    </source>
</evidence>
<evidence type="ECO:0000256" key="3">
    <source>
        <dbReference type="ARBA" id="ARBA00023242"/>
    </source>
</evidence>
<accession>A0AAD4L1S4</accession>
<dbReference type="GO" id="GO:0005634">
    <property type="term" value="C:nucleus"/>
    <property type="evidence" value="ECO:0007669"/>
    <property type="project" value="UniProtKB-SubCell"/>
</dbReference>
<dbReference type="AlphaFoldDB" id="A0AAD4L1S4"/>
<keyword evidence="7" id="KW-1185">Reference proteome</keyword>
<feature type="region of interest" description="Disordered" evidence="4">
    <location>
        <begin position="90"/>
        <end position="145"/>
    </location>
</feature>
<comment type="subcellular location">
    <subcellularLocation>
        <location evidence="1">Nucleus</location>
    </subcellularLocation>
</comment>
<evidence type="ECO:0000256" key="1">
    <source>
        <dbReference type="ARBA" id="ARBA00004123"/>
    </source>
</evidence>
<evidence type="ECO:0000259" key="5">
    <source>
        <dbReference type="PROSITE" id="PS50013"/>
    </source>
</evidence>
<sequence>MSPDSSENESSGGSIPFESKKTQASDDEVSNSDEEEDVYVVEKIVDHQFKKNGALLLKVKWKGYDDPDDQTLEPVDGLLEGATEAVEEYFSSIGGRPQPPGKQGPGRKRKSLGEAKSTATPEPKKARKSRGKANGKDNQDTLAENNENIITADSITKDWLEKDVQGIETIVPDENENLYVYARFKDGTTAKIAIQQCYERMPMTMLKFYEAHLTFKG</sequence>
<dbReference type="PROSITE" id="PS50013">
    <property type="entry name" value="CHROMO_2"/>
    <property type="match status" value="1"/>
</dbReference>
<dbReference type="SUPFAM" id="SSF54160">
    <property type="entry name" value="Chromo domain-like"/>
    <property type="match status" value="2"/>
</dbReference>
<dbReference type="Proteomes" id="UP001201262">
    <property type="component" value="Unassembled WGS sequence"/>
</dbReference>
<dbReference type="SMART" id="SM00300">
    <property type="entry name" value="ChSh"/>
    <property type="match status" value="1"/>
</dbReference>
<comment type="caution">
    <text evidence="6">The sequence shown here is derived from an EMBL/GenBank/DDBJ whole genome shotgun (WGS) entry which is preliminary data.</text>
</comment>
<feature type="region of interest" description="Disordered" evidence="4">
    <location>
        <begin position="1"/>
        <end position="35"/>
    </location>
</feature>
<comment type="subunit">
    <text evidence="2">Component of the NuA4 histone acetyltransferase complex.</text>
</comment>
<dbReference type="PANTHER" id="PTHR22812">
    <property type="entry name" value="CHROMOBOX PROTEIN"/>
    <property type="match status" value="1"/>
</dbReference>
<dbReference type="InterPro" id="IPR016197">
    <property type="entry name" value="Chromo-like_dom_sf"/>
</dbReference>
<feature type="compositionally biased region" description="Polar residues" evidence="4">
    <location>
        <begin position="1"/>
        <end position="13"/>
    </location>
</feature>
<feature type="compositionally biased region" description="Acidic residues" evidence="4">
    <location>
        <begin position="25"/>
        <end position="35"/>
    </location>
</feature>